<keyword evidence="1" id="KW-0812">Transmembrane</keyword>
<sequence length="134" mass="13776">MTLLADLFLNSTGRIGRLPFVLGGGSLLLAGCAVERLTALPAWVDGAIAAALLYAGACLLSQRLHDRGRSGWWSGLILLALVLAWPLPHGLLDWVAAAALVLVVIDLVLLPGQAGFNRYGAAPGKGVQSGATPG</sequence>
<keyword evidence="1" id="KW-1133">Transmembrane helix</keyword>
<evidence type="ECO:0000313" key="2">
    <source>
        <dbReference type="EMBL" id="AYG95418.1"/>
    </source>
</evidence>
<dbReference type="InterPro" id="IPR008523">
    <property type="entry name" value="DUF805"/>
</dbReference>
<proteinExistence type="predicted"/>
<reference evidence="2 3" key="1">
    <citation type="submission" date="2018-10" db="EMBL/GenBank/DDBJ databases">
        <title>Complete genome sequence of Brevundimonas naejangsanensis BRV3.</title>
        <authorList>
            <person name="Berrios L."/>
            <person name="Ely B."/>
        </authorList>
    </citation>
    <scope>NUCLEOTIDE SEQUENCE [LARGE SCALE GENOMIC DNA]</scope>
    <source>
        <strain evidence="2 3">BRV3</strain>
    </source>
</reference>
<feature type="transmembrane region" description="Helical" evidence="1">
    <location>
        <begin position="72"/>
        <end position="88"/>
    </location>
</feature>
<gene>
    <name evidence="2" type="ORF">D8I30_09695</name>
</gene>
<dbReference type="EMBL" id="CP032707">
    <property type="protein sequence ID" value="AYG95418.1"/>
    <property type="molecule type" value="Genomic_DNA"/>
</dbReference>
<dbReference type="AlphaFoldDB" id="A0A494RGA3"/>
<keyword evidence="3" id="KW-1185">Reference proteome</keyword>
<evidence type="ECO:0000313" key="3">
    <source>
        <dbReference type="Proteomes" id="UP000276984"/>
    </source>
</evidence>
<dbReference type="RefSeq" id="WP_121482564.1">
    <property type="nucleotide sequence ID" value="NZ_CP032707.1"/>
</dbReference>
<organism evidence="2 3">
    <name type="scientific">Brevundimonas naejangsanensis</name>
    <dbReference type="NCBI Taxonomy" id="588932"/>
    <lineage>
        <taxon>Bacteria</taxon>
        <taxon>Pseudomonadati</taxon>
        <taxon>Pseudomonadota</taxon>
        <taxon>Alphaproteobacteria</taxon>
        <taxon>Caulobacterales</taxon>
        <taxon>Caulobacteraceae</taxon>
        <taxon>Brevundimonas</taxon>
    </lineage>
</organism>
<dbReference type="Proteomes" id="UP000276984">
    <property type="component" value="Chromosome"/>
</dbReference>
<feature type="transmembrane region" description="Helical" evidence="1">
    <location>
        <begin position="94"/>
        <end position="110"/>
    </location>
</feature>
<feature type="transmembrane region" description="Helical" evidence="1">
    <location>
        <begin position="43"/>
        <end position="60"/>
    </location>
</feature>
<evidence type="ECO:0000256" key="1">
    <source>
        <dbReference type="SAM" id="Phobius"/>
    </source>
</evidence>
<dbReference type="GO" id="GO:0016020">
    <property type="term" value="C:membrane"/>
    <property type="evidence" value="ECO:0007669"/>
    <property type="project" value="InterPro"/>
</dbReference>
<accession>A0A494RGA3</accession>
<name>A0A494RGA3_9CAUL</name>
<protein>
    <submittedName>
        <fullName evidence="2">DUF805 domain-containing protein</fullName>
    </submittedName>
</protein>
<dbReference type="Pfam" id="PF05656">
    <property type="entry name" value="DUF805"/>
    <property type="match status" value="1"/>
</dbReference>
<keyword evidence="1" id="KW-0472">Membrane</keyword>